<proteinExistence type="predicted"/>
<accession>A0ABS1W6M0</accession>
<organism evidence="1 2">
    <name type="scientific">Paractinoplanes lichenicola</name>
    <dbReference type="NCBI Taxonomy" id="2802976"/>
    <lineage>
        <taxon>Bacteria</taxon>
        <taxon>Bacillati</taxon>
        <taxon>Actinomycetota</taxon>
        <taxon>Actinomycetes</taxon>
        <taxon>Micromonosporales</taxon>
        <taxon>Micromonosporaceae</taxon>
        <taxon>Paractinoplanes</taxon>
    </lineage>
</organism>
<sequence length="60" mass="6356">MDGVAQIEVCRQRGQVVRVTVHVVALADLGRAAVPAPVVGDHPIAVVAEEEQPVVLRHPT</sequence>
<reference evidence="1 2" key="1">
    <citation type="submission" date="2021-01" db="EMBL/GenBank/DDBJ databases">
        <title>Actinoplanes sp. nov. LDG1-01 isolated from lichen.</title>
        <authorList>
            <person name="Saeng-In P."/>
            <person name="Phongsopitanun W."/>
            <person name="Kanchanasin P."/>
            <person name="Yuki M."/>
            <person name="Kudo T."/>
            <person name="Ohkuma M."/>
            <person name="Tanasupawat S."/>
        </authorList>
    </citation>
    <scope>NUCLEOTIDE SEQUENCE [LARGE SCALE GENOMIC DNA]</scope>
    <source>
        <strain evidence="1 2">LDG1-01</strain>
    </source>
</reference>
<keyword evidence="2" id="KW-1185">Reference proteome</keyword>
<dbReference type="EMBL" id="JAENHO010000028">
    <property type="protein sequence ID" value="MBL7262203.1"/>
    <property type="molecule type" value="Genomic_DNA"/>
</dbReference>
<evidence type="ECO:0000313" key="1">
    <source>
        <dbReference type="EMBL" id="MBL7262203.1"/>
    </source>
</evidence>
<protein>
    <submittedName>
        <fullName evidence="1">Uncharacterized protein</fullName>
    </submittedName>
</protein>
<evidence type="ECO:0000313" key="2">
    <source>
        <dbReference type="Proteomes" id="UP000598996"/>
    </source>
</evidence>
<dbReference type="Proteomes" id="UP000598996">
    <property type="component" value="Unassembled WGS sequence"/>
</dbReference>
<comment type="caution">
    <text evidence="1">The sequence shown here is derived from an EMBL/GenBank/DDBJ whole genome shotgun (WGS) entry which is preliminary data.</text>
</comment>
<name>A0ABS1W6M0_9ACTN</name>
<gene>
    <name evidence="1" type="ORF">JKJ07_48830</name>
</gene>